<evidence type="ECO:0000256" key="1">
    <source>
        <dbReference type="SAM" id="MobiDB-lite"/>
    </source>
</evidence>
<dbReference type="Gene3D" id="2.150.10.10">
    <property type="entry name" value="Serralysin-like metalloprotease, C-terminal"/>
    <property type="match status" value="1"/>
</dbReference>
<dbReference type="AlphaFoldDB" id="A0A6J4RKB8"/>
<dbReference type="EMBL" id="CADCVH010000115">
    <property type="protein sequence ID" value="CAA9476035.1"/>
    <property type="molecule type" value="Genomic_DNA"/>
</dbReference>
<dbReference type="SUPFAM" id="SSF51120">
    <property type="entry name" value="beta-Roll"/>
    <property type="match status" value="1"/>
</dbReference>
<dbReference type="EC" id="3.1.3.1" evidence="2"/>
<evidence type="ECO:0000313" key="2">
    <source>
        <dbReference type="EMBL" id="CAA9476035.1"/>
    </source>
</evidence>
<dbReference type="Pfam" id="PF00353">
    <property type="entry name" value="HemolysinCabind"/>
    <property type="match status" value="1"/>
</dbReference>
<proteinExistence type="predicted"/>
<dbReference type="PROSITE" id="PS00330">
    <property type="entry name" value="HEMOLYSIN_CALCIUM"/>
    <property type="match status" value="2"/>
</dbReference>
<dbReference type="PRINTS" id="PR00313">
    <property type="entry name" value="CABNDNGRPT"/>
</dbReference>
<dbReference type="InterPro" id="IPR001343">
    <property type="entry name" value="Hemolysn_Ca-bd"/>
</dbReference>
<name>A0A6J4RKB8_9ACTN</name>
<gene>
    <name evidence="2" type="ORF">AVDCRST_MAG02-4124</name>
</gene>
<keyword evidence="2" id="KW-0378">Hydrolase</keyword>
<dbReference type="InterPro" id="IPR018511">
    <property type="entry name" value="Hemolysin-typ_Ca-bd_CS"/>
</dbReference>
<feature type="region of interest" description="Disordered" evidence="1">
    <location>
        <begin position="1"/>
        <end position="22"/>
    </location>
</feature>
<reference evidence="2" key="1">
    <citation type="submission" date="2020-02" db="EMBL/GenBank/DDBJ databases">
        <authorList>
            <person name="Meier V. D."/>
        </authorList>
    </citation>
    <scope>NUCLEOTIDE SEQUENCE</scope>
    <source>
        <strain evidence="2">AVDCRST_MAG02</strain>
    </source>
</reference>
<dbReference type="InterPro" id="IPR011049">
    <property type="entry name" value="Serralysin-like_metalloprot_C"/>
</dbReference>
<organism evidence="2">
    <name type="scientific">uncultured Rubrobacteraceae bacterium</name>
    <dbReference type="NCBI Taxonomy" id="349277"/>
    <lineage>
        <taxon>Bacteria</taxon>
        <taxon>Bacillati</taxon>
        <taxon>Actinomycetota</taxon>
        <taxon>Rubrobacteria</taxon>
        <taxon>Rubrobacterales</taxon>
        <taxon>Rubrobacteraceae</taxon>
        <taxon>environmental samples</taxon>
    </lineage>
</organism>
<protein>
    <submittedName>
        <fullName evidence="2">Alkaline phosphatase</fullName>
        <ecNumber evidence="2">3.1.3.1</ecNumber>
    </submittedName>
</protein>
<dbReference type="GO" id="GO:0004035">
    <property type="term" value="F:alkaline phosphatase activity"/>
    <property type="evidence" value="ECO:0007669"/>
    <property type="project" value="UniProtKB-EC"/>
</dbReference>
<accession>A0A6J4RKB8</accession>
<dbReference type="GO" id="GO:0005509">
    <property type="term" value="F:calcium ion binding"/>
    <property type="evidence" value="ECO:0007669"/>
    <property type="project" value="InterPro"/>
</dbReference>
<sequence>MSSRGATVFPVPAPRGERRPSEGGLRWAGALVAVVGALLLCLAAGDALAGVELGGGGDNTLRGSGLADRLAGFNGGDALYGGAGGDTLYGGAGKDEIYGGAGADDVLAGAGADFVEAKDGAVDRVGCGPGDDSISVDRKDLVSPDCESVYAG</sequence>